<keyword evidence="4 9" id="KW-0460">Magnesium</keyword>
<feature type="binding site" evidence="9">
    <location>
        <position position="355"/>
    </location>
    <ligand>
        <name>Mg(2+)</name>
        <dbReference type="ChEBI" id="CHEBI:18420"/>
    </ligand>
</feature>
<feature type="binding site" evidence="9">
    <location>
        <position position="354"/>
    </location>
    <ligand>
        <name>4-amino-2-methyl-5-(diphosphooxymethyl)pyrimidine</name>
        <dbReference type="ChEBI" id="CHEBI:57841"/>
    </ligand>
</feature>
<dbReference type="Proteomes" id="UP000305675">
    <property type="component" value="Unassembled WGS sequence"/>
</dbReference>
<feature type="binding site" evidence="9">
    <location>
        <position position="393"/>
    </location>
    <ligand>
        <name>4-amino-2-methyl-5-(diphosphooxymethyl)pyrimidine</name>
        <dbReference type="ChEBI" id="CHEBI:57841"/>
    </ligand>
</feature>
<dbReference type="GO" id="GO:0000287">
    <property type="term" value="F:magnesium ion binding"/>
    <property type="evidence" value="ECO:0007669"/>
    <property type="project" value="UniProtKB-UniRule"/>
</dbReference>
<dbReference type="InterPro" id="IPR034291">
    <property type="entry name" value="TMP_synthase"/>
</dbReference>
<dbReference type="Gene3D" id="3.20.20.70">
    <property type="entry name" value="Aldolase class I"/>
    <property type="match status" value="1"/>
</dbReference>
<evidence type="ECO:0000313" key="13">
    <source>
        <dbReference type="EMBL" id="TKB57632.1"/>
    </source>
</evidence>
<protein>
    <recommendedName>
        <fullName evidence="9">Thiamine-phosphate synthase</fullName>
        <shortName evidence="9">TP synthase</shortName>
        <shortName evidence="9">TPS</shortName>
        <ecNumber evidence="9">2.5.1.3</ecNumber>
    </recommendedName>
    <alternativeName>
        <fullName evidence="9">Thiamine-phosphate pyrophosphorylase</fullName>
        <shortName evidence="9">TMP pyrophosphorylase</shortName>
        <shortName evidence="9">TMP-PPase</shortName>
    </alternativeName>
</protein>
<comment type="cofactor">
    <cofactor evidence="9">
        <name>Mg(2+)</name>
        <dbReference type="ChEBI" id="CHEBI:18420"/>
    </cofactor>
    <text evidence="9">Binds 1 Mg(2+) ion per subunit.</text>
</comment>
<dbReference type="OrthoDB" id="9810880at2"/>
<dbReference type="EMBL" id="SWCJ01000002">
    <property type="protein sequence ID" value="TKB57632.1"/>
    <property type="molecule type" value="Genomic_DNA"/>
</dbReference>
<evidence type="ECO:0000256" key="10">
    <source>
        <dbReference type="RuleBase" id="RU003826"/>
    </source>
</evidence>
<name>A0A4V5NYZ6_9GAMM</name>
<dbReference type="PANTHER" id="PTHR20857:SF15">
    <property type="entry name" value="THIAMINE-PHOSPHATE SYNTHASE"/>
    <property type="match status" value="1"/>
</dbReference>
<dbReference type="GO" id="GO:0009229">
    <property type="term" value="P:thiamine diphosphate biosynthetic process"/>
    <property type="evidence" value="ECO:0007669"/>
    <property type="project" value="UniProtKB-UniRule"/>
</dbReference>
<keyword evidence="14" id="KW-1185">Reference proteome</keyword>
<reference evidence="13 14" key="1">
    <citation type="submission" date="2019-04" db="EMBL/GenBank/DDBJ databases">
        <authorList>
            <person name="Hwang J.C."/>
        </authorList>
    </citation>
    <scope>NUCLEOTIDE SEQUENCE [LARGE SCALE GENOMIC DNA]</scope>
    <source>
        <strain evidence="13 14">IMCC35002</strain>
    </source>
</reference>
<dbReference type="NCBIfam" id="NF002904">
    <property type="entry name" value="PRK03512.1"/>
    <property type="match status" value="1"/>
</dbReference>
<evidence type="ECO:0000256" key="7">
    <source>
        <dbReference type="ARBA" id="ARBA00047851"/>
    </source>
</evidence>
<evidence type="ECO:0000256" key="3">
    <source>
        <dbReference type="ARBA" id="ARBA00022723"/>
    </source>
</evidence>
<keyword evidence="2 9" id="KW-0808">Transferase</keyword>
<evidence type="ECO:0000259" key="12">
    <source>
        <dbReference type="Pfam" id="PF02581"/>
    </source>
</evidence>
<organism evidence="13 14">
    <name type="scientific">Ferrimonas aestuarii</name>
    <dbReference type="NCBI Taxonomy" id="2569539"/>
    <lineage>
        <taxon>Bacteria</taxon>
        <taxon>Pseudomonadati</taxon>
        <taxon>Pseudomonadota</taxon>
        <taxon>Gammaproteobacteria</taxon>
        <taxon>Alteromonadales</taxon>
        <taxon>Ferrimonadaceae</taxon>
        <taxon>Ferrimonas</taxon>
    </lineage>
</organism>
<dbReference type="InterPro" id="IPR029056">
    <property type="entry name" value="Ribokinase-like"/>
</dbReference>
<evidence type="ECO:0000256" key="2">
    <source>
        <dbReference type="ARBA" id="ARBA00022679"/>
    </source>
</evidence>
<evidence type="ECO:0000256" key="11">
    <source>
        <dbReference type="RuleBase" id="RU004253"/>
    </source>
</evidence>
<dbReference type="PANTHER" id="PTHR20857">
    <property type="entry name" value="THIAMINE-PHOSPHATE PYROPHOSPHORYLASE"/>
    <property type="match status" value="1"/>
</dbReference>
<dbReference type="HAMAP" id="MF_00097">
    <property type="entry name" value="TMP_synthase"/>
    <property type="match status" value="1"/>
</dbReference>
<evidence type="ECO:0000256" key="9">
    <source>
        <dbReference type="HAMAP-Rule" id="MF_00097"/>
    </source>
</evidence>
<feature type="binding site" evidence="9">
    <location>
        <position position="422"/>
    </location>
    <ligand>
        <name>4-amino-2-methyl-5-(diphosphooxymethyl)pyrimidine</name>
        <dbReference type="ChEBI" id="CHEBI:57841"/>
    </ligand>
</feature>
<dbReference type="Pfam" id="PF02581">
    <property type="entry name" value="TMP-TENI"/>
    <property type="match status" value="1"/>
</dbReference>
<dbReference type="InterPro" id="IPR036206">
    <property type="entry name" value="ThiamineP_synth_sf"/>
</dbReference>
<comment type="pathway">
    <text evidence="1 9 11">Cofactor biosynthesis; thiamine diphosphate biosynthesis; thiamine phosphate from 4-amino-2-methyl-5-diphosphomethylpyrimidine and 4-methyl-5-(2-phosphoethyl)-thiazole: step 1/1.</text>
</comment>
<feature type="binding site" evidence="9">
    <location>
        <position position="374"/>
    </location>
    <ligand>
        <name>Mg(2+)</name>
        <dbReference type="ChEBI" id="CHEBI:18420"/>
    </ligand>
</feature>
<gene>
    <name evidence="9 13" type="primary">thiE</name>
    <name evidence="13" type="ORF">FCL42_04985</name>
</gene>
<dbReference type="GO" id="GO:0009228">
    <property type="term" value="P:thiamine biosynthetic process"/>
    <property type="evidence" value="ECO:0007669"/>
    <property type="project" value="UniProtKB-KW"/>
</dbReference>
<keyword evidence="5 9" id="KW-0784">Thiamine biosynthesis</keyword>
<comment type="caution">
    <text evidence="13">The sequence shown here is derived from an EMBL/GenBank/DDBJ whole genome shotgun (WGS) entry which is preliminary data.</text>
</comment>
<dbReference type="EC" id="2.5.1.3" evidence="9"/>
<dbReference type="UniPathway" id="UPA00060">
    <property type="reaction ID" value="UER00141"/>
</dbReference>
<comment type="function">
    <text evidence="9">Condenses 4-methyl-5-(beta-hydroxyethyl)thiazole monophosphate (THZ-P) and 2-methyl-4-amino-5-hydroxymethyl pyrimidine pyrophosphate (HMP-PP) to form thiamine monophosphate (TMP).</text>
</comment>
<accession>A0A4V5NYZ6</accession>
<evidence type="ECO:0000256" key="6">
    <source>
        <dbReference type="ARBA" id="ARBA00047334"/>
    </source>
</evidence>
<dbReference type="NCBIfam" id="TIGR00693">
    <property type="entry name" value="thiE"/>
    <property type="match status" value="1"/>
</dbReference>
<dbReference type="SUPFAM" id="SSF51391">
    <property type="entry name" value="Thiamin phosphate synthase"/>
    <property type="match status" value="1"/>
</dbReference>
<dbReference type="RefSeq" id="WP_136862277.1">
    <property type="nucleotide sequence ID" value="NZ_SWCJ01000002.1"/>
</dbReference>
<comment type="catalytic activity">
    <reaction evidence="7 9 10">
        <text>2-(2-carboxy-4-methylthiazol-5-yl)ethyl phosphate + 4-amino-2-methyl-5-(diphosphooxymethyl)pyrimidine + 2 H(+) = thiamine phosphate + CO2 + diphosphate</text>
        <dbReference type="Rhea" id="RHEA:47848"/>
        <dbReference type="ChEBI" id="CHEBI:15378"/>
        <dbReference type="ChEBI" id="CHEBI:16526"/>
        <dbReference type="ChEBI" id="CHEBI:33019"/>
        <dbReference type="ChEBI" id="CHEBI:37575"/>
        <dbReference type="ChEBI" id="CHEBI:57841"/>
        <dbReference type="ChEBI" id="CHEBI:62890"/>
        <dbReference type="EC" id="2.5.1.3"/>
    </reaction>
</comment>
<comment type="catalytic activity">
    <reaction evidence="8 9 10">
        <text>2-[(2R,5Z)-2-carboxy-4-methylthiazol-5(2H)-ylidene]ethyl phosphate + 4-amino-2-methyl-5-(diphosphooxymethyl)pyrimidine + 2 H(+) = thiamine phosphate + CO2 + diphosphate</text>
        <dbReference type="Rhea" id="RHEA:47844"/>
        <dbReference type="ChEBI" id="CHEBI:15378"/>
        <dbReference type="ChEBI" id="CHEBI:16526"/>
        <dbReference type="ChEBI" id="CHEBI:33019"/>
        <dbReference type="ChEBI" id="CHEBI:37575"/>
        <dbReference type="ChEBI" id="CHEBI:57841"/>
        <dbReference type="ChEBI" id="CHEBI:62899"/>
        <dbReference type="EC" id="2.5.1.3"/>
    </reaction>
</comment>
<comment type="catalytic activity">
    <reaction evidence="6 9 10">
        <text>4-methyl-5-(2-phosphooxyethyl)-thiazole + 4-amino-2-methyl-5-(diphosphooxymethyl)pyrimidine + H(+) = thiamine phosphate + diphosphate</text>
        <dbReference type="Rhea" id="RHEA:22328"/>
        <dbReference type="ChEBI" id="CHEBI:15378"/>
        <dbReference type="ChEBI" id="CHEBI:33019"/>
        <dbReference type="ChEBI" id="CHEBI:37575"/>
        <dbReference type="ChEBI" id="CHEBI:57841"/>
        <dbReference type="ChEBI" id="CHEBI:58296"/>
        <dbReference type="EC" id="2.5.1.3"/>
    </reaction>
</comment>
<dbReference type="SUPFAM" id="SSF53613">
    <property type="entry name" value="Ribokinase-like"/>
    <property type="match status" value="1"/>
</dbReference>
<dbReference type="GO" id="GO:0005737">
    <property type="term" value="C:cytoplasm"/>
    <property type="evidence" value="ECO:0007669"/>
    <property type="project" value="TreeGrafter"/>
</dbReference>
<proteinExistence type="inferred from homology"/>
<dbReference type="GO" id="GO:0004789">
    <property type="term" value="F:thiamine-phosphate diphosphorylase activity"/>
    <property type="evidence" value="ECO:0007669"/>
    <property type="project" value="UniProtKB-UniRule"/>
</dbReference>
<dbReference type="CDD" id="cd00564">
    <property type="entry name" value="TMP_TenI"/>
    <property type="match status" value="1"/>
</dbReference>
<evidence type="ECO:0000256" key="4">
    <source>
        <dbReference type="ARBA" id="ARBA00022842"/>
    </source>
</evidence>
<feature type="binding site" evidence="9">
    <location>
        <begin position="419"/>
        <end position="421"/>
    </location>
    <ligand>
        <name>2-[(2R,5Z)-2-carboxy-4-methylthiazol-5(2H)-ylidene]ethyl phosphate</name>
        <dbReference type="ChEBI" id="CHEBI:62899"/>
    </ligand>
</feature>
<evidence type="ECO:0000313" key="14">
    <source>
        <dbReference type="Proteomes" id="UP000305675"/>
    </source>
</evidence>
<comment type="caution">
    <text evidence="9">Lacks conserved residue(s) required for the propagation of feature annotation.</text>
</comment>
<dbReference type="InterPro" id="IPR013785">
    <property type="entry name" value="Aldolase_TIM"/>
</dbReference>
<feature type="binding site" evidence="9">
    <location>
        <position position="452"/>
    </location>
    <ligand>
        <name>2-[(2R,5Z)-2-carboxy-4-methylthiazol-5(2H)-ylidene]ethyl phosphate</name>
        <dbReference type="ChEBI" id="CHEBI:62899"/>
    </ligand>
</feature>
<feature type="binding site" evidence="9">
    <location>
        <begin position="322"/>
        <end position="326"/>
    </location>
    <ligand>
        <name>4-amino-2-methyl-5-(diphosphooxymethyl)pyrimidine</name>
        <dbReference type="ChEBI" id="CHEBI:57841"/>
    </ligand>
</feature>
<comment type="similarity">
    <text evidence="9 10">Belongs to the thiamine-phosphate synthase family.</text>
</comment>
<keyword evidence="3 9" id="KW-0479">Metal-binding</keyword>
<sequence length="505" mass="53992">MTLPVVWSLGRFDSTGRHGVQASLRTQTALGCHGCSVLTDSASRSLSAELDALLAELPPQVIELQTLPDAKLGSELKRWLADNQDALASVRFVVNLDGIDGKIEAIALVCQSLARAGAELAVLTSVKSLLQRSEVSPESSFEANQVAELAAGLRQRLGVSTLVVSNADEGKLCAHGVDLVLKQEHYLLENRLPKAAAGHPLADVGELTAGLSAIWAQGYDFDDALVVARAYVNGLNQGSAFEGDEYGAHRSPAAAWPAQFEQFPKVALTGSRMESEFGFAPSSLANLAPFPRCDTYELGLYPVVDSLKWLERLLAQGVKTLQLRAKDLTQEQAEPMVAEAIAMGRRCGARLFINDYWQLAIKYGAYGVHLGQEDMAVADLNAIAEAGICLGISTHGYFEIMRAASLNPSYIALGHIFPTTTKEMPSAPQGLARLSQYHGLLAGRWPTVAIGGINAERAPKVAATGVGSIAVVRAVTEAADLRRALEALWLAYESGQDAREASYAR</sequence>
<feature type="domain" description="Thiamine phosphate synthase/TenI" evidence="12">
    <location>
        <begin position="305"/>
        <end position="475"/>
    </location>
</feature>
<dbReference type="InterPro" id="IPR022998">
    <property type="entry name" value="ThiamineP_synth_TenI"/>
</dbReference>
<evidence type="ECO:0000256" key="1">
    <source>
        <dbReference type="ARBA" id="ARBA00005165"/>
    </source>
</evidence>
<evidence type="ECO:0000256" key="5">
    <source>
        <dbReference type="ARBA" id="ARBA00022977"/>
    </source>
</evidence>
<dbReference type="FunFam" id="3.20.20.70:FF:000064">
    <property type="entry name" value="Thiamine-phosphate synthase"/>
    <property type="match status" value="1"/>
</dbReference>
<dbReference type="AlphaFoldDB" id="A0A4V5NYZ6"/>
<evidence type="ECO:0000256" key="8">
    <source>
        <dbReference type="ARBA" id="ARBA00047883"/>
    </source>
</evidence>
<dbReference type="Gene3D" id="3.40.1190.20">
    <property type="match status" value="1"/>
</dbReference>